<gene>
    <name evidence="1" type="ORF">JW984_16595</name>
</gene>
<comment type="caution">
    <text evidence="1">The sequence shown here is derived from an EMBL/GenBank/DDBJ whole genome shotgun (WGS) entry which is preliminary data.</text>
</comment>
<sequence>MKRILILVEGLTEEKFVKSILSPHLEDFGITPIPTIITTKVVKTGKNFKGGFRTYNKIQKELKILLNDREAMAVTTMIDYYALPNDFPWERRPDKSVSCYTKIKLAEENFKSNIDNRKFIPYLQLHEFESILFSSPDAIARPFEGEGKHKQILKELENTVRNFRGPEEINDDPNTCPSKRIVNIVGEYRKPLHGPTIARNIGLNIIRSKCPHFNDWVKKLESLST</sequence>
<dbReference type="Proteomes" id="UP000809273">
    <property type="component" value="Unassembled WGS sequence"/>
</dbReference>
<proteinExistence type="predicted"/>
<organism evidence="1 2">
    <name type="scientific">Candidatus Zymogenus saltonus</name>
    <dbReference type="NCBI Taxonomy" id="2844893"/>
    <lineage>
        <taxon>Bacteria</taxon>
        <taxon>Deltaproteobacteria</taxon>
        <taxon>Candidatus Zymogenia</taxon>
        <taxon>Candidatus Zymogeniales</taxon>
        <taxon>Candidatus Zymogenaceae</taxon>
        <taxon>Candidatus Zymogenus</taxon>
    </lineage>
</organism>
<name>A0A9D8PSJ3_9DELT</name>
<protein>
    <submittedName>
        <fullName evidence="1">DUF4276 family protein</fullName>
    </submittedName>
</protein>
<accession>A0A9D8PSJ3</accession>
<evidence type="ECO:0000313" key="1">
    <source>
        <dbReference type="EMBL" id="MBN1574817.1"/>
    </source>
</evidence>
<evidence type="ECO:0000313" key="2">
    <source>
        <dbReference type="Proteomes" id="UP000809273"/>
    </source>
</evidence>
<reference evidence="1" key="2">
    <citation type="submission" date="2021-01" db="EMBL/GenBank/DDBJ databases">
        <authorList>
            <person name="Hahn C.R."/>
            <person name="Youssef N.H."/>
            <person name="Elshahed M."/>
        </authorList>
    </citation>
    <scope>NUCLEOTIDE SEQUENCE</scope>
    <source>
        <strain evidence="1">Zod_Metabat.24</strain>
    </source>
</reference>
<dbReference type="EMBL" id="JAFGIX010000089">
    <property type="protein sequence ID" value="MBN1574817.1"/>
    <property type="molecule type" value="Genomic_DNA"/>
</dbReference>
<dbReference type="InterPro" id="IPR025455">
    <property type="entry name" value="DUF4276"/>
</dbReference>
<dbReference type="AlphaFoldDB" id="A0A9D8PSJ3"/>
<dbReference type="Pfam" id="PF14103">
    <property type="entry name" value="DUF4276"/>
    <property type="match status" value="1"/>
</dbReference>
<reference evidence="1" key="1">
    <citation type="journal article" date="2021" name="Environ. Microbiol.">
        <title>Genomic characterization of three novel Desulfobacterota classes expand the metabolic and phylogenetic diversity of the phylum.</title>
        <authorList>
            <person name="Murphy C.L."/>
            <person name="Biggerstaff J."/>
            <person name="Eichhorn A."/>
            <person name="Ewing E."/>
            <person name="Shahan R."/>
            <person name="Soriano D."/>
            <person name="Stewart S."/>
            <person name="VanMol K."/>
            <person name="Walker R."/>
            <person name="Walters P."/>
            <person name="Elshahed M.S."/>
            <person name="Youssef N.H."/>
        </authorList>
    </citation>
    <scope>NUCLEOTIDE SEQUENCE</scope>
    <source>
        <strain evidence="1">Zod_Metabat.24</strain>
    </source>
</reference>